<name>A0ACC4DQC7_PURLI</name>
<dbReference type="EMBL" id="JBGNUJ010000007">
    <property type="protein sequence ID" value="KAL3957656.1"/>
    <property type="molecule type" value="Genomic_DNA"/>
</dbReference>
<evidence type="ECO:0000313" key="2">
    <source>
        <dbReference type="Proteomes" id="UP001638806"/>
    </source>
</evidence>
<sequence>MERQNGEHEGIGYVLGAQAATRIAPAAPLTAAHSWHTSKEGRITKAMAAGSLAGLVVRSQAHLQNSSATGRPTEHTRARAHAKGLSAPFSSRTSHPSSTYFVRRTTIRRGAVCCCGPILTDGGSRAQRTPDERLLHFIFFSSSGSRLLRHDGSDGYHGTGRDDDGGGPGVLPELRLRHWRREQQQQYQRRRATGGPARRPGAHPGARVACPPAEPEGYRGGRALGWVRGRAGEAALSATTTTAAATTAACDTRASRPSRSGHDIGVTPGAAVVSPTRTSFLQSAPGRLSALLYPRKSTPNLRGGDVTPGPGSPTTATPTSGGTTTTVASTTEGLLEALTREQALRREAEGRLSATSREVEELSVSLFEQANEMVAEEQAARARASRSASGSWSAATRRSGGASRGWRAPWDASSELGTSCRRAATGRHELLSFEEGACFRPSLDRMLKGKGKAKGMGQNGCYEIMNIGFRDGHPDMGSRRPIPTRHVWETGTIRSMTGFGYNGHDTTIHENSNDFTELSARSLLKAWLAANL</sequence>
<organism evidence="1 2">
    <name type="scientific">Purpureocillium lilacinum</name>
    <name type="common">Paecilomyces lilacinus</name>
    <dbReference type="NCBI Taxonomy" id="33203"/>
    <lineage>
        <taxon>Eukaryota</taxon>
        <taxon>Fungi</taxon>
        <taxon>Dikarya</taxon>
        <taxon>Ascomycota</taxon>
        <taxon>Pezizomycotina</taxon>
        <taxon>Sordariomycetes</taxon>
        <taxon>Hypocreomycetidae</taxon>
        <taxon>Hypocreales</taxon>
        <taxon>Ophiocordycipitaceae</taxon>
        <taxon>Purpureocillium</taxon>
    </lineage>
</organism>
<dbReference type="Proteomes" id="UP001638806">
    <property type="component" value="Unassembled WGS sequence"/>
</dbReference>
<proteinExistence type="predicted"/>
<keyword evidence="2" id="KW-1185">Reference proteome</keyword>
<reference evidence="1" key="1">
    <citation type="submission" date="2024-12" db="EMBL/GenBank/DDBJ databases">
        <title>Comparative genomics and development of molecular markers within Purpureocillium lilacinum and among Purpureocillium species.</title>
        <authorList>
            <person name="Yeh Z.-Y."/>
            <person name="Ni N.-T."/>
            <person name="Lo P.-H."/>
            <person name="Mushyakhwo K."/>
            <person name="Lin C.-F."/>
            <person name="Nai Y.-S."/>
        </authorList>
    </citation>
    <scope>NUCLEOTIDE SEQUENCE</scope>
    <source>
        <strain evidence="1">NCHU-NPUST-175</strain>
    </source>
</reference>
<evidence type="ECO:0000313" key="1">
    <source>
        <dbReference type="EMBL" id="KAL3957656.1"/>
    </source>
</evidence>
<gene>
    <name evidence="1" type="ORF">ACCO45_008234</name>
</gene>
<comment type="caution">
    <text evidence="1">The sequence shown here is derived from an EMBL/GenBank/DDBJ whole genome shotgun (WGS) entry which is preliminary data.</text>
</comment>
<protein>
    <submittedName>
        <fullName evidence="1">Uncharacterized protein</fullName>
    </submittedName>
</protein>
<accession>A0ACC4DQC7</accession>